<dbReference type="AlphaFoldDB" id="A0A0P1EYX3"/>
<protein>
    <recommendedName>
        <fullName evidence="1">DUF6950 domain-containing protein</fullName>
    </recommendedName>
</protein>
<dbReference type="RefSeq" id="WP_058123252.1">
    <property type="nucleotide sequence ID" value="NZ_CYRX01000025.1"/>
</dbReference>
<dbReference type="InterPro" id="IPR053802">
    <property type="entry name" value="DUF6950"/>
</dbReference>
<organism evidence="2 3">
    <name type="scientific">Thalassobacter stenotrophicus</name>
    <dbReference type="NCBI Taxonomy" id="266809"/>
    <lineage>
        <taxon>Bacteria</taxon>
        <taxon>Pseudomonadati</taxon>
        <taxon>Pseudomonadota</taxon>
        <taxon>Alphaproteobacteria</taxon>
        <taxon>Rhodobacterales</taxon>
        <taxon>Roseobacteraceae</taxon>
        <taxon>Thalassobacter</taxon>
    </lineage>
</organism>
<dbReference type="Proteomes" id="UP000051298">
    <property type="component" value="Unassembled WGS sequence"/>
</dbReference>
<evidence type="ECO:0000259" key="1">
    <source>
        <dbReference type="Pfam" id="PF22262"/>
    </source>
</evidence>
<accession>A0A0P1EYX3</accession>
<dbReference type="Pfam" id="PF22262">
    <property type="entry name" value="DUF6950"/>
    <property type="match status" value="1"/>
</dbReference>
<sequence>MSRLSDWEQRLAAAVAHARTQPFEWGNHDCATWAFDVRRELTGGPDDAALWRGRYTTPLGAQRVLRKLGWSDLETGGRNLLGDPLRFVLLAQRGDLVLGSDPEAFGVCLGAGVAFVGPDGLSFLPLSKCRLAWRT</sequence>
<proteinExistence type="predicted"/>
<evidence type="ECO:0000313" key="2">
    <source>
        <dbReference type="EMBL" id="CUH60229.1"/>
    </source>
</evidence>
<reference evidence="2 3" key="1">
    <citation type="submission" date="2015-09" db="EMBL/GenBank/DDBJ databases">
        <authorList>
            <consortium name="Swine Surveillance"/>
        </authorList>
    </citation>
    <scope>NUCLEOTIDE SEQUENCE [LARGE SCALE GENOMIC DNA]</scope>
    <source>
        <strain evidence="2 3">CECT 5294</strain>
    </source>
</reference>
<evidence type="ECO:0000313" key="3">
    <source>
        <dbReference type="Proteomes" id="UP000051298"/>
    </source>
</evidence>
<dbReference type="EMBL" id="CYRX01000025">
    <property type="protein sequence ID" value="CUH60229.1"/>
    <property type="molecule type" value="Genomic_DNA"/>
</dbReference>
<gene>
    <name evidence="2" type="ORF">THS5294_01518</name>
</gene>
<name>A0A0P1EYX3_9RHOB</name>
<feature type="domain" description="DUF6950" evidence="1">
    <location>
        <begin position="2"/>
        <end position="134"/>
    </location>
</feature>